<dbReference type="InterPro" id="IPR027395">
    <property type="entry name" value="WH_DNA-bd_dom"/>
</dbReference>
<evidence type="ECO:0000313" key="2">
    <source>
        <dbReference type="EMBL" id="PRW62984.1"/>
    </source>
</evidence>
<sequence length="87" mass="10064">MHSPVRLAILGALRRVQATEFGDLQQALGITTPELSRQLSVLQREGMIEIRKVQRHRHTVTQARLSEEGRSRFEDYLEQLHRLAFGE</sequence>
<dbReference type="InterPro" id="IPR036388">
    <property type="entry name" value="WH-like_DNA-bd_sf"/>
</dbReference>
<name>A0A2T0GV57_ACTMO</name>
<dbReference type="PANTHER" id="PTHR37318">
    <property type="entry name" value="BSL7504 PROTEIN"/>
    <property type="match status" value="1"/>
</dbReference>
<reference evidence="2 3" key="1">
    <citation type="submission" date="2018-03" db="EMBL/GenBank/DDBJ databases">
        <title>Actinopolyspora mortivallis from Sahara, screening for active biomolecules.</title>
        <authorList>
            <person name="Selama O."/>
            <person name="Wellington E.M.H."/>
            <person name="Hacene H."/>
        </authorList>
    </citation>
    <scope>NUCLEOTIDE SEQUENCE [LARGE SCALE GENOMIC DNA]</scope>
    <source>
        <strain evidence="2 3">M5A</strain>
    </source>
</reference>
<accession>A0A2T0GV57</accession>
<protein>
    <submittedName>
        <fullName evidence="2">Transcriptional regulator</fullName>
    </submittedName>
</protein>
<dbReference type="InterPro" id="IPR011991">
    <property type="entry name" value="ArsR-like_HTH"/>
</dbReference>
<dbReference type="InterPro" id="IPR036390">
    <property type="entry name" value="WH_DNA-bd_sf"/>
</dbReference>
<comment type="caution">
    <text evidence="2">The sequence shown here is derived from an EMBL/GenBank/DDBJ whole genome shotgun (WGS) entry which is preliminary data.</text>
</comment>
<dbReference type="CDD" id="cd00090">
    <property type="entry name" value="HTH_ARSR"/>
    <property type="match status" value="1"/>
</dbReference>
<dbReference type="Gene3D" id="1.10.10.10">
    <property type="entry name" value="Winged helix-like DNA-binding domain superfamily/Winged helix DNA-binding domain"/>
    <property type="match status" value="1"/>
</dbReference>
<evidence type="ECO:0000313" key="3">
    <source>
        <dbReference type="Proteomes" id="UP000239352"/>
    </source>
</evidence>
<gene>
    <name evidence="2" type="ORF">CEP50_12790</name>
</gene>
<feature type="domain" description="Winged helix DNA-binding" evidence="1">
    <location>
        <begin position="5"/>
        <end position="83"/>
    </location>
</feature>
<proteinExistence type="predicted"/>
<dbReference type="SUPFAM" id="SSF46785">
    <property type="entry name" value="Winged helix' DNA-binding domain"/>
    <property type="match status" value="1"/>
</dbReference>
<dbReference type="InParanoid" id="A0A2T0GV57"/>
<dbReference type="Proteomes" id="UP000239352">
    <property type="component" value="Unassembled WGS sequence"/>
</dbReference>
<dbReference type="EMBL" id="PVSR01000022">
    <property type="protein sequence ID" value="PRW62984.1"/>
    <property type="molecule type" value="Genomic_DNA"/>
</dbReference>
<dbReference type="PANTHER" id="PTHR37318:SF1">
    <property type="entry name" value="BSL7504 PROTEIN"/>
    <property type="match status" value="1"/>
</dbReference>
<keyword evidence="3" id="KW-1185">Reference proteome</keyword>
<dbReference type="AlphaFoldDB" id="A0A2T0GV57"/>
<evidence type="ECO:0000259" key="1">
    <source>
        <dbReference type="Pfam" id="PF13601"/>
    </source>
</evidence>
<organism evidence="2 3">
    <name type="scientific">Actinopolyspora mortivallis</name>
    <dbReference type="NCBI Taxonomy" id="33906"/>
    <lineage>
        <taxon>Bacteria</taxon>
        <taxon>Bacillati</taxon>
        <taxon>Actinomycetota</taxon>
        <taxon>Actinomycetes</taxon>
        <taxon>Actinopolysporales</taxon>
        <taxon>Actinopolysporaceae</taxon>
        <taxon>Actinopolyspora</taxon>
    </lineage>
</organism>
<dbReference type="Pfam" id="PF13601">
    <property type="entry name" value="HTH_34"/>
    <property type="match status" value="1"/>
</dbReference>